<accession>A0A6P6D9B1</accession>
<dbReference type="FunFam" id="2.60.120.200:FF:000054">
    <property type="entry name" value="Galectin"/>
    <property type="match status" value="1"/>
</dbReference>
<keyword evidence="4 10" id="KW-0430">Lectin</keyword>
<dbReference type="AlphaFoldDB" id="A0A6P6D9B1"/>
<comment type="function">
    <text evidence="8">Beta-galactoside-binding lectin that acts as a sensor of membrane damage caused by infection and restricts the proliferation of infecting pathogens by targeting them for autophagy. Detects membrane rupture by binding beta-galactoside ligands located on the lumenal side of the endosome membrane; these ligands becoming exposed to the cytoplasm following rupture. Restricts infection by initiating autophagy via interaction with CALCOCO2/NDP52. Required to restrict infection of bacterial invasion such as S.typhimurium. Also required to restrict infection of Picornaviridae viruses. Has a marked preference for 3'-O-sialylated and 3'-O-sulfated glycans.</text>
</comment>
<evidence type="ECO:0000256" key="3">
    <source>
        <dbReference type="ARBA" id="ARBA00022490"/>
    </source>
</evidence>
<dbReference type="GeneID" id="101578705"/>
<sequence>MLSLNNLQNVIHNPRIPYVGTISEQLEPGSLIVIRGHVPSDAERFQVDLQCGSSLKPRADVAFHFNPRFKRGNCIVCNTLTNERWGWEEITYDMPFQKEKSFEIVIMALKDKFQVAVNGKHTLLYAHRIKLEKIDTLGIYDHVNVHSVGFRFSSVSALLDLQNTQASTLGLTNMNRENIQKSGISQFTLPFEARLNSPMGPGRTVVIKGEVNMKAKSFNIDLIAGKSKDIALHLNPRLNIKAFVRNSFLNDAWGEEERNITFFPFSPGMYFEMIIYCDTRDFKVAINGAHSLEYKHRFRDLGSIDTVAINGDIHLLEVRSW</sequence>
<dbReference type="RefSeq" id="XP_023556652.1">
    <property type="nucleotide sequence ID" value="XM_023700884.1"/>
</dbReference>
<organism evidence="12 13">
    <name type="scientific">Octodon degus</name>
    <name type="common">Degu</name>
    <name type="synonym">Sciurus degus</name>
    <dbReference type="NCBI Taxonomy" id="10160"/>
    <lineage>
        <taxon>Eukaryota</taxon>
        <taxon>Metazoa</taxon>
        <taxon>Chordata</taxon>
        <taxon>Craniata</taxon>
        <taxon>Vertebrata</taxon>
        <taxon>Euteleostomi</taxon>
        <taxon>Mammalia</taxon>
        <taxon>Eutheria</taxon>
        <taxon>Euarchontoglires</taxon>
        <taxon>Glires</taxon>
        <taxon>Rodentia</taxon>
        <taxon>Hystricomorpha</taxon>
        <taxon>Octodontidae</taxon>
        <taxon>Octodon</taxon>
    </lineage>
</organism>
<keyword evidence="6" id="KW-0072">Autophagy</keyword>
<comment type="subcellular location">
    <subcellularLocation>
        <location evidence="1">Cytoplasm</location>
        <location evidence="1">Cytosol</location>
    </subcellularLocation>
    <subcellularLocation>
        <location evidence="2">Cytoplasmic vesicle</location>
    </subcellularLocation>
</comment>
<dbReference type="FunFam" id="2.60.120.200:FF:000073">
    <property type="entry name" value="Galectin"/>
    <property type="match status" value="1"/>
</dbReference>
<evidence type="ECO:0000256" key="8">
    <source>
        <dbReference type="ARBA" id="ARBA00055216"/>
    </source>
</evidence>
<evidence type="ECO:0000256" key="1">
    <source>
        <dbReference type="ARBA" id="ARBA00004514"/>
    </source>
</evidence>
<evidence type="ECO:0000256" key="9">
    <source>
        <dbReference type="ARBA" id="ARBA00064096"/>
    </source>
</evidence>
<dbReference type="GO" id="GO:0005829">
    <property type="term" value="C:cytosol"/>
    <property type="evidence" value="ECO:0007669"/>
    <property type="project" value="UniProtKB-SubCell"/>
</dbReference>
<dbReference type="CTD" id="3964"/>
<evidence type="ECO:0000256" key="4">
    <source>
        <dbReference type="ARBA" id="ARBA00022734"/>
    </source>
</evidence>
<dbReference type="Proteomes" id="UP000515203">
    <property type="component" value="Unplaced"/>
</dbReference>
<reference evidence="13" key="1">
    <citation type="submission" date="2025-08" db="UniProtKB">
        <authorList>
            <consortium name="RefSeq"/>
        </authorList>
    </citation>
    <scope>IDENTIFICATION</scope>
</reference>
<keyword evidence="5" id="KW-0677">Repeat</keyword>
<dbReference type="InterPro" id="IPR013320">
    <property type="entry name" value="ConA-like_dom_sf"/>
</dbReference>
<dbReference type="SUPFAM" id="SSF49899">
    <property type="entry name" value="Concanavalin A-like lectins/glucanases"/>
    <property type="match status" value="2"/>
</dbReference>
<dbReference type="PANTHER" id="PTHR11346">
    <property type="entry name" value="GALECTIN"/>
    <property type="match status" value="1"/>
</dbReference>
<dbReference type="InterPro" id="IPR001079">
    <property type="entry name" value="Galectin_CRD"/>
</dbReference>
<comment type="subunit">
    <text evidence="9">Homodimer. Interacts with CALCOCO2/NDP52. Interacts with PDPN; the interaction is glycosylation-dependent; may participate in connection of the lymphatic endothelium to the surrounding extracellular matrix.</text>
</comment>
<evidence type="ECO:0000256" key="5">
    <source>
        <dbReference type="ARBA" id="ARBA00022737"/>
    </source>
</evidence>
<dbReference type="InterPro" id="IPR044156">
    <property type="entry name" value="Galectin-like"/>
</dbReference>
<gene>
    <name evidence="13" type="primary">Lgals8</name>
</gene>
<dbReference type="CDD" id="cd00070">
    <property type="entry name" value="GLECT"/>
    <property type="match status" value="2"/>
</dbReference>
<dbReference type="Pfam" id="PF00337">
    <property type="entry name" value="Gal-bind_lectin"/>
    <property type="match status" value="2"/>
</dbReference>
<keyword evidence="3" id="KW-0963">Cytoplasm</keyword>
<dbReference type="GO" id="GO:0006914">
    <property type="term" value="P:autophagy"/>
    <property type="evidence" value="ECO:0007669"/>
    <property type="project" value="UniProtKB-KW"/>
</dbReference>
<evidence type="ECO:0000256" key="6">
    <source>
        <dbReference type="ARBA" id="ARBA00023006"/>
    </source>
</evidence>
<evidence type="ECO:0000313" key="12">
    <source>
        <dbReference type="Proteomes" id="UP000515203"/>
    </source>
</evidence>
<proteinExistence type="predicted"/>
<name>A0A6P6D9B1_OCTDE</name>
<evidence type="ECO:0000259" key="11">
    <source>
        <dbReference type="PROSITE" id="PS51304"/>
    </source>
</evidence>
<feature type="domain" description="Galectin" evidence="11">
    <location>
        <begin position="191"/>
        <end position="321"/>
    </location>
</feature>
<dbReference type="SMART" id="SM00908">
    <property type="entry name" value="Gal-bind_lectin"/>
    <property type="match status" value="2"/>
</dbReference>
<evidence type="ECO:0000256" key="10">
    <source>
        <dbReference type="RuleBase" id="RU102079"/>
    </source>
</evidence>
<dbReference type="GO" id="GO:0030246">
    <property type="term" value="F:carbohydrate binding"/>
    <property type="evidence" value="ECO:0007669"/>
    <property type="project" value="UniProtKB-UniRule"/>
</dbReference>
<evidence type="ECO:0000256" key="2">
    <source>
        <dbReference type="ARBA" id="ARBA00004541"/>
    </source>
</evidence>
<dbReference type="GO" id="GO:0031410">
    <property type="term" value="C:cytoplasmic vesicle"/>
    <property type="evidence" value="ECO:0007669"/>
    <property type="project" value="UniProtKB-SubCell"/>
</dbReference>
<evidence type="ECO:0000313" key="13">
    <source>
        <dbReference type="RefSeq" id="XP_023556652.1"/>
    </source>
</evidence>
<evidence type="ECO:0000256" key="7">
    <source>
        <dbReference type="ARBA" id="ARBA00023329"/>
    </source>
</evidence>
<keyword evidence="12" id="KW-1185">Reference proteome</keyword>
<dbReference type="PANTHER" id="PTHR11346:SF22">
    <property type="entry name" value="GALECTIN-8"/>
    <property type="match status" value="1"/>
</dbReference>
<protein>
    <recommendedName>
        <fullName evidence="10">Galectin</fullName>
    </recommendedName>
</protein>
<feature type="domain" description="Galectin" evidence="11">
    <location>
        <begin position="18"/>
        <end position="151"/>
    </location>
</feature>
<dbReference type="PROSITE" id="PS51304">
    <property type="entry name" value="GALECTIN"/>
    <property type="match status" value="2"/>
</dbReference>
<dbReference type="Gene3D" id="2.60.120.200">
    <property type="match status" value="2"/>
</dbReference>
<keyword evidence="7" id="KW-0968">Cytoplasmic vesicle</keyword>
<dbReference type="SMART" id="SM00276">
    <property type="entry name" value="GLECT"/>
    <property type="match status" value="2"/>
</dbReference>